<feature type="compositionally biased region" description="Basic and acidic residues" evidence="8">
    <location>
        <begin position="331"/>
        <end position="391"/>
    </location>
</feature>
<keyword evidence="3" id="KW-0732">Signal</keyword>
<feature type="domain" description="Protein-tyrosine phosphatase receptor IA-2 ectodomain" evidence="9">
    <location>
        <begin position="646"/>
        <end position="728"/>
    </location>
</feature>
<dbReference type="InterPro" id="IPR021613">
    <property type="entry name" value="Receptor_IA-2_dom"/>
</dbReference>
<evidence type="ECO:0000256" key="6">
    <source>
        <dbReference type="ARBA" id="ARBA00023170"/>
    </source>
</evidence>
<organism evidence="10 11">
    <name type="scientific">Oedothorax gibbosus</name>
    <dbReference type="NCBI Taxonomy" id="931172"/>
    <lineage>
        <taxon>Eukaryota</taxon>
        <taxon>Metazoa</taxon>
        <taxon>Ecdysozoa</taxon>
        <taxon>Arthropoda</taxon>
        <taxon>Chelicerata</taxon>
        <taxon>Arachnida</taxon>
        <taxon>Araneae</taxon>
        <taxon>Araneomorphae</taxon>
        <taxon>Entelegynae</taxon>
        <taxon>Araneoidea</taxon>
        <taxon>Linyphiidae</taxon>
        <taxon>Erigoninae</taxon>
        <taxon>Oedothorax</taxon>
    </lineage>
</organism>
<dbReference type="PANTHER" id="PTHR46106">
    <property type="entry name" value="IA-2 PROTEIN TYROSINE PHOSPHATASE, ISOFORM C"/>
    <property type="match status" value="1"/>
</dbReference>
<keyword evidence="5" id="KW-0472">Membrane</keyword>
<keyword evidence="6" id="KW-0675">Receptor</keyword>
<dbReference type="GO" id="GO:0045202">
    <property type="term" value="C:synapse"/>
    <property type="evidence" value="ECO:0007669"/>
    <property type="project" value="TreeGrafter"/>
</dbReference>
<gene>
    <name evidence="10" type="ORF">JTE90_000965</name>
</gene>
<evidence type="ECO:0000313" key="11">
    <source>
        <dbReference type="Proteomes" id="UP000827092"/>
    </source>
</evidence>
<feature type="compositionally biased region" description="Basic and acidic residues" evidence="8">
    <location>
        <begin position="628"/>
        <end position="637"/>
    </location>
</feature>
<keyword evidence="7" id="KW-0325">Glycoprotein</keyword>
<dbReference type="EMBL" id="JAFNEN010000108">
    <property type="protein sequence ID" value="KAG8194127.1"/>
    <property type="molecule type" value="Genomic_DNA"/>
</dbReference>
<protein>
    <recommendedName>
        <fullName evidence="9">Protein-tyrosine phosphatase receptor IA-2 ectodomain domain-containing protein</fullName>
    </recommendedName>
</protein>
<evidence type="ECO:0000256" key="2">
    <source>
        <dbReference type="ARBA" id="ARBA00022692"/>
    </source>
</evidence>
<sequence length="763" mass="86944">MVTRQSESCLFSPNVCGLEEECYDDNVFGICQLPFGKDDIFLHDLNSEAVKLLETELSRLFAGGYRWEHEYAQCVIQNILYSNRHQISYDPGFCSRVLQFTLPEVPPEIFSELQTPDADELAFIKFKPNHDNSEGDVYADEIFNPPIFSERVAKEGDAAKLSDKRSPTPSRKWNKFDANQFDTNNFDTNKFGAKDEENGGFTDADVLMEELVKAAADTEKLLEGFQDHGDRYPDKNVPIRRTELSSDLNHFPVFTEGGTEWLPVDEDDTESSENEISEPYDKKRVKVINHFNNELEDNNILSINRPSDRYTNEVFKSAKPNIPEKEIFRSTADVEKESPFRHAEEPVKESSFRHIEEPEKDSSFRNKVKEPSFRNIVEPEKESESSIRNFEEESPTFGRSSEPFDEDSNFQWNTKHRSKALDDDLTRFAHGDRPRVILREEEPLEKSNVNDVIENDYIEDKLYAAILPTDKGFPTFTSDKRYDIKKPGPTYMFHEDEDGETSSEESQMAMQGADDLLKRLSKIPWQNQNQFHSLFDPPVRPIKQLSPFTHVFEATDEISRIYVTGESAEQEDSNKKDENNSKTQDKNPKPQNLERLSADQPEIIDDGGIDPSKPLQDEDKPSQVVKTVEGHKGRFDSADPGTTNLVVKEKNPTDENALELVKTLEKYLELGRGSFSNVKVNGQEITFKVNQNTRNFSASEVAAKAEELSSQLKEKTGLTVEEGGTGDKSDEYPFPLLPMLGTCEFSITTDHWRGGITVGGRME</sequence>
<evidence type="ECO:0000313" key="10">
    <source>
        <dbReference type="EMBL" id="KAG8194127.1"/>
    </source>
</evidence>
<evidence type="ECO:0000256" key="8">
    <source>
        <dbReference type="SAM" id="MobiDB-lite"/>
    </source>
</evidence>
<dbReference type="InterPro" id="IPR038112">
    <property type="entry name" value="Receptor_IA-2_ectodomain_sf"/>
</dbReference>
<dbReference type="GO" id="GO:0016020">
    <property type="term" value="C:membrane"/>
    <property type="evidence" value="ECO:0007669"/>
    <property type="project" value="UniProtKB-SubCell"/>
</dbReference>
<dbReference type="GO" id="GO:0030141">
    <property type="term" value="C:secretory granule"/>
    <property type="evidence" value="ECO:0007669"/>
    <property type="project" value="InterPro"/>
</dbReference>
<dbReference type="PANTHER" id="PTHR46106:SF4">
    <property type="entry name" value="IA-2 PROTEIN TYROSINE PHOSPHATASE, ISOFORM C"/>
    <property type="match status" value="1"/>
</dbReference>
<reference evidence="10 11" key="1">
    <citation type="journal article" date="2022" name="Nat. Ecol. Evol.">
        <title>A masculinizing supergene underlies an exaggerated male reproductive morph in a spider.</title>
        <authorList>
            <person name="Hendrickx F."/>
            <person name="De Corte Z."/>
            <person name="Sonet G."/>
            <person name="Van Belleghem S.M."/>
            <person name="Kostlbacher S."/>
            <person name="Vangestel C."/>
        </authorList>
    </citation>
    <scope>NUCLEOTIDE SEQUENCE [LARGE SCALE GENOMIC DNA]</scope>
    <source>
        <strain evidence="10">W744_W776</strain>
    </source>
</reference>
<evidence type="ECO:0000256" key="1">
    <source>
        <dbReference type="ARBA" id="ARBA00004167"/>
    </source>
</evidence>
<accession>A0AAV6VBT8</accession>
<keyword evidence="2" id="KW-0812">Transmembrane</keyword>
<evidence type="ECO:0000256" key="3">
    <source>
        <dbReference type="ARBA" id="ARBA00022729"/>
    </source>
</evidence>
<comment type="caution">
    <text evidence="10">The sequence shown here is derived from an EMBL/GenBank/DDBJ whole genome shotgun (WGS) entry which is preliminary data.</text>
</comment>
<dbReference type="Proteomes" id="UP000827092">
    <property type="component" value="Unassembled WGS sequence"/>
</dbReference>
<evidence type="ECO:0000256" key="7">
    <source>
        <dbReference type="ARBA" id="ARBA00023180"/>
    </source>
</evidence>
<evidence type="ECO:0000259" key="9">
    <source>
        <dbReference type="Pfam" id="PF11548"/>
    </source>
</evidence>
<feature type="region of interest" description="Disordered" evidence="8">
    <location>
        <begin position="331"/>
        <end position="410"/>
    </location>
</feature>
<evidence type="ECO:0000256" key="5">
    <source>
        <dbReference type="ARBA" id="ARBA00023136"/>
    </source>
</evidence>
<comment type="subcellular location">
    <subcellularLocation>
        <location evidence="1">Membrane</location>
        <topology evidence="1">Single-pass membrane protein</topology>
    </subcellularLocation>
</comment>
<evidence type="ECO:0000256" key="4">
    <source>
        <dbReference type="ARBA" id="ARBA00022989"/>
    </source>
</evidence>
<proteinExistence type="predicted"/>
<dbReference type="Gene3D" id="3.30.70.2470">
    <property type="entry name" value="Protein-tyrosine phosphatase receptor IA-2 ectodomain"/>
    <property type="match status" value="1"/>
</dbReference>
<feature type="region of interest" description="Disordered" evidence="8">
    <location>
        <begin position="565"/>
        <end position="647"/>
    </location>
</feature>
<feature type="compositionally biased region" description="Basic and acidic residues" evidence="8">
    <location>
        <begin position="572"/>
        <end position="588"/>
    </location>
</feature>
<dbReference type="InterPro" id="IPR033522">
    <property type="entry name" value="IA-2/IA-2_beta"/>
</dbReference>
<dbReference type="AlphaFoldDB" id="A0AAV6VBT8"/>
<name>A0AAV6VBT8_9ARAC</name>
<keyword evidence="4" id="KW-1133">Transmembrane helix</keyword>
<keyword evidence="11" id="KW-1185">Reference proteome</keyword>
<dbReference type="GO" id="GO:0051046">
    <property type="term" value="P:regulation of secretion"/>
    <property type="evidence" value="ECO:0007669"/>
    <property type="project" value="TreeGrafter"/>
</dbReference>
<dbReference type="Pfam" id="PF11548">
    <property type="entry name" value="Receptor_IA-2"/>
    <property type="match status" value="1"/>
</dbReference>